<organism evidence="1 2">
    <name type="scientific">Pseudorhizobium tarimense</name>
    <dbReference type="NCBI Taxonomy" id="1079109"/>
    <lineage>
        <taxon>Bacteria</taxon>
        <taxon>Pseudomonadati</taxon>
        <taxon>Pseudomonadota</taxon>
        <taxon>Alphaproteobacteria</taxon>
        <taxon>Hyphomicrobiales</taxon>
        <taxon>Rhizobiaceae</taxon>
        <taxon>Rhizobium/Agrobacterium group</taxon>
        <taxon>Pseudorhizobium</taxon>
    </lineage>
</organism>
<dbReference type="Proteomes" id="UP001549031">
    <property type="component" value="Unassembled WGS sequence"/>
</dbReference>
<gene>
    <name evidence="1" type="ORF">ABID21_003632</name>
</gene>
<proteinExistence type="predicted"/>
<comment type="caution">
    <text evidence="1">The sequence shown here is derived from an EMBL/GenBank/DDBJ whole genome shotgun (WGS) entry which is preliminary data.</text>
</comment>
<dbReference type="RefSeq" id="WP_247245214.1">
    <property type="nucleotide sequence ID" value="NZ_JALJRA010000014.1"/>
</dbReference>
<dbReference type="EMBL" id="JBEPLJ010000014">
    <property type="protein sequence ID" value="MET3587507.1"/>
    <property type="molecule type" value="Genomic_DNA"/>
</dbReference>
<accession>A0ABV2HAQ4</accession>
<evidence type="ECO:0000313" key="1">
    <source>
        <dbReference type="EMBL" id="MET3587507.1"/>
    </source>
</evidence>
<protein>
    <submittedName>
        <fullName evidence="1">Uncharacterized protein</fullName>
    </submittedName>
</protein>
<evidence type="ECO:0000313" key="2">
    <source>
        <dbReference type="Proteomes" id="UP001549031"/>
    </source>
</evidence>
<name>A0ABV2HAQ4_9HYPH</name>
<keyword evidence="2" id="KW-1185">Reference proteome</keyword>
<sequence length="90" mass="10241">MSEGEPLKLMREEDIPDFVRDVVATGCDMCAVGDDHYVIGDADLPVEVYEVVEQELESIFANYGERDHLKHEIIAYLHSIGRSFPPPQRH</sequence>
<reference evidence="1 2" key="1">
    <citation type="submission" date="2024-06" db="EMBL/GenBank/DDBJ databases">
        <title>Genomic Encyclopedia of Type Strains, Phase IV (KMG-IV): sequencing the most valuable type-strain genomes for metagenomic binning, comparative biology and taxonomic classification.</title>
        <authorList>
            <person name="Goeker M."/>
        </authorList>
    </citation>
    <scope>NUCLEOTIDE SEQUENCE [LARGE SCALE GENOMIC DNA]</scope>
    <source>
        <strain evidence="1 2">DSM 105042</strain>
    </source>
</reference>